<name>A0A5B9QBF2_9BACT</name>
<gene>
    <name evidence="2" type="ORF">Pr1d_35700</name>
</gene>
<evidence type="ECO:0000313" key="3">
    <source>
        <dbReference type="Proteomes" id="UP000323917"/>
    </source>
</evidence>
<evidence type="ECO:0000256" key="1">
    <source>
        <dbReference type="SAM" id="MobiDB-lite"/>
    </source>
</evidence>
<sequence length="70" mass="7751">MQEGQDIGLPKPGAGHHHLREEVTLPESVSVNLREVVPRTRATFRSRMKTFFFEDGTYGCSATAANSLFA</sequence>
<evidence type="ECO:0000313" key="2">
    <source>
        <dbReference type="EMBL" id="QEG36258.1"/>
    </source>
</evidence>
<reference evidence="2 3" key="1">
    <citation type="submission" date="2019-08" db="EMBL/GenBank/DDBJ databases">
        <title>Deep-cultivation of Planctomycetes and their phenomic and genomic characterization uncovers novel biology.</title>
        <authorList>
            <person name="Wiegand S."/>
            <person name="Jogler M."/>
            <person name="Boedeker C."/>
            <person name="Pinto D."/>
            <person name="Vollmers J."/>
            <person name="Rivas-Marin E."/>
            <person name="Kohn T."/>
            <person name="Peeters S.H."/>
            <person name="Heuer A."/>
            <person name="Rast P."/>
            <person name="Oberbeckmann S."/>
            <person name="Bunk B."/>
            <person name="Jeske O."/>
            <person name="Meyerdierks A."/>
            <person name="Storesund J.E."/>
            <person name="Kallscheuer N."/>
            <person name="Luecker S."/>
            <person name="Lage O.M."/>
            <person name="Pohl T."/>
            <person name="Merkel B.J."/>
            <person name="Hornburger P."/>
            <person name="Mueller R.-W."/>
            <person name="Bruemmer F."/>
            <person name="Labrenz M."/>
            <person name="Spormann A.M."/>
            <person name="Op den Camp H."/>
            <person name="Overmann J."/>
            <person name="Amann R."/>
            <person name="Jetten M.S.M."/>
            <person name="Mascher T."/>
            <person name="Medema M.H."/>
            <person name="Devos D.P."/>
            <person name="Kaster A.-K."/>
            <person name="Ovreas L."/>
            <person name="Rohde M."/>
            <person name="Galperin M.Y."/>
            <person name="Jogler C."/>
        </authorList>
    </citation>
    <scope>NUCLEOTIDE SEQUENCE [LARGE SCALE GENOMIC DNA]</scope>
    <source>
        <strain evidence="2 3">Pr1d</strain>
    </source>
</reference>
<accession>A0A5B9QBF2</accession>
<protein>
    <submittedName>
        <fullName evidence="2">Uncharacterized protein</fullName>
    </submittedName>
</protein>
<dbReference type="EMBL" id="CP042913">
    <property type="protein sequence ID" value="QEG36258.1"/>
    <property type="molecule type" value="Genomic_DNA"/>
</dbReference>
<proteinExistence type="predicted"/>
<dbReference type="KEGG" id="bgok:Pr1d_35700"/>
<dbReference type="AlphaFoldDB" id="A0A5B9QBF2"/>
<dbReference type="Proteomes" id="UP000323917">
    <property type="component" value="Chromosome"/>
</dbReference>
<keyword evidence="3" id="KW-1185">Reference proteome</keyword>
<organism evidence="2 3">
    <name type="scientific">Bythopirellula goksoeyrii</name>
    <dbReference type="NCBI Taxonomy" id="1400387"/>
    <lineage>
        <taxon>Bacteria</taxon>
        <taxon>Pseudomonadati</taxon>
        <taxon>Planctomycetota</taxon>
        <taxon>Planctomycetia</taxon>
        <taxon>Pirellulales</taxon>
        <taxon>Lacipirellulaceae</taxon>
        <taxon>Bythopirellula</taxon>
    </lineage>
</organism>
<feature type="region of interest" description="Disordered" evidence="1">
    <location>
        <begin position="1"/>
        <end position="23"/>
    </location>
</feature>